<organism evidence="2 3">
    <name type="scientific">Caenorhabditis nigoni</name>
    <dbReference type="NCBI Taxonomy" id="1611254"/>
    <lineage>
        <taxon>Eukaryota</taxon>
        <taxon>Metazoa</taxon>
        <taxon>Ecdysozoa</taxon>
        <taxon>Nematoda</taxon>
        <taxon>Chromadorea</taxon>
        <taxon>Rhabditida</taxon>
        <taxon>Rhabditina</taxon>
        <taxon>Rhabditomorpha</taxon>
        <taxon>Rhabditoidea</taxon>
        <taxon>Rhabditidae</taxon>
        <taxon>Peloderinae</taxon>
        <taxon>Caenorhabditis</taxon>
    </lineage>
</organism>
<dbReference type="EMBL" id="PDUG01000006">
    <property type="protein sequence ID" value="PIC15497.1"/>
    <property type="molecule type" value="Genomic_DNA"/>
</dbReference>
<feature type="compositionally biased region" description="Polar residues" evidence="1">
    <location>
        <begin position="292"/>
        <end position="322"/>
    </location>
</feature>
<feature type="region of interest" description="Disordered" evidence="1">
    <location>
        <begin position="702"/>
        <end position="934"/>
    </location>
</feature>
<feature type="compositionally biased region" description="Polar residues" evidence="1">
    <location>
        <begin position="1020"/>
        <end position="1029"/>
    </location>
</feature>
<feature type="region of interest" description="Disordered" evidence="1">
    <location>
        <begin position="261"/>
        <end position="684"/>
    </location>
</feature>
<feature type="compositionally biased region" description="Basic residues" evidence="1">
    <location>
        <begin position="875"/>
        <end position="895"/>
    </location>
</feature>
<evidence type="ECO:0000256" key="1">
    <source>
        <dbReference type="SAM" id="MobiDB-lite"/>
    </source>
</evidence>
<feature type="compositionally biased region" description="Basic and acidic residues" evidence="1">
    <location>
        <begin position="717"/>
        <end position="726"/>
    </location>
</feature>
<feature type="compositionally biased region" description="Acidic residues" evidence="1">
    <location>
        <begin position="762"/>
        <end position="773"/>
    </location>
</feature>
<gene>
    <name evidence="2" type="primary">Cnig_chr_X.g22447</name>
    <name evidence="2" type="ORF">B9Z55_022447</name>
</gene>
<feature type="compositionally biased region" description="Polar residues" evidence="1">
    <location>
        <begin position="344"/>
        <end position="373"/>
    </location>
</feature>
<evidence type="ECO:0000313" key="3">
    <source>
        <dbReference type="Proteomes" id="UP000230233"/>
    </source>
</evidence>
<feature type="compositionally biased region" description="Polar residues" evidence="1">
    <location>
        <begin position="585"/>
        <end position="610"/>
    </location>
</feature>
<name>A0A2G5SKF0_9PELO</name>
<feature type="compositionally biased region" description="Acidic residues" evidence="1">
    <location>
        <begin position="808"/>
        <end position="826"/>
    </location>
</feature>
<feature type="compositionally biased region" description="Polar residues" evidence="1">
    <location>
        <begin position="547"/>
        <end position="577"/>
    </location>
</feature>
<feature type="region of interest" description="Disordered" evidence="1">
    <location>
        <begin position="968"/>
        <end position="1040"/>
    </location>
</feature>
<protein>
    <submittedName>
        <fullName evidence="2">Uncharacterized protein</fullName>
    </submittedName>
</protein>
<dbReference type="Proteomes" id="UP000230233">
    <property type="component" value="Chromosome X"/>
</dbReference>
<feature type="compositionally biased region" description="Acidic residues" evidence="1">
    <location>
        <begin position="531"/>
        <end position="544"/>
    </location>
</feature>
<reference evidence="3" key="1">
    <citation type="submission" date="2017-10" db="EMBL/GenBank/DDBJ databases">
        <title>Rapid genome shrinkage in a self-fertile nematode reveals novel sperm competition proteins.</title>
        <authorList>
            <person name="Yin D."/>
            <person name="Schwarz E.M."/>
            <person name="Thomas C.G."/>
            <person name="Felde R.L."/>
            <person name="Korf I.F."/>
            <person name="Cutter A.D."/>
            <person name="Schartner C.M."/>
            <person name="Ralston E.J."/>
            <person name="Meyer B.J."/>
            <person name="Haag E.S."/>
        </authorList>
    </citation>
    <scope>NUCLEOTIDE SEQUENCE [LARGE SCALE GENOMIC DNA]</scope>
    <source>
        <strain evidence="3">JU1422</strain>
    </source>
</reference>
<feature type="compositionally biased region" description="Low complexity" evidence="1">
    <location>
        <begin position="375"/>
        <end position="389"/>
    </location>
</feature>
<sequence>MRLIDLHPMIEKAIKSDEKFLDPRLPATFMINVVERYNLMPSPNDFINLSKSAQPHVAQPHVAQPHVEQEMLVAQGMLFSAGLMPKNASTASPFSLALACFIARVPCRAQADTDLLVSQMVSTIPAEFRTQYMNQRVKGWEVFICTISNMLKRKGVKITKQKDRSAHQGVPPFMLKIQAILIACNHHLKECNDWFDSSPLIMNDKIVIYRKSRSCVAQSTAERIINVYNEEKMRNSYTTIMELKESMETIARIAQMNGKPRGVETWKNMTPEDEEPTQISTERDRAPVLQGNLGSVSNAPGSFKASVSTQEGTHEASSLTNVPTSSSNQAPAPSQAQTAPQPNLPDTGSNTSELPNSAKTSTSEISGASAETQSPDDVPGPDSVPPRSSDCVRSPVPRRNDRFPVPPPPRRRRTTDELEAFYAARNQEYEQHKRNTGYESSSSEDDWIERGHTRRSRRNGRQNSNERDVVEQQTTSNQMGSYAEIDAQDNLIDPVRHLEDFEVEVPANWGTRADKNEGPDQQIESGRAEGDDSDEEDGESDAETFEAVTSNSPQKDNHGASSLVNRPVSESHQTSACGQIESDSDPSNATEASNSATRSTVEISKASTQGPYDDVPGPDLVSTRSPDCVQSPVPRRNDHFPVPPPSRRNQTADELNTFYKARNQEYEQRKTTTGYESSSSEDDCIETEVIDPALHLEDIGEEDAANWGTRAVQNKGPDQHIESWRAEDDDSGEVDEEDENGRRTQYEGGIVEQSEVNNEIEAYSEIDAPDNIDEPARHLEDVEEEVPVDCVTRADQNEEANRQIELGNAEDDDLDEVDEDDGESDADIPTMSRPEETRKRPATMGLSRSPEAKKPTGENNYQDKEIKKALESVKPKRKRKSQRNYFSSKKRKRHQAASQRYKLIKETESQSSTSVASSSIQDKDPAAHPHGEVQLQVPAQLALVAGHLENEEDDLLASGPIVLLSAGSSQEIPPQGMRYRQSRSSPSVPFGVQRAGQHGINNGALERNFRDYPTGENAAGPSTSAQSRSDYSDRNSSHRRSGIGYEYARLVFPVDEPAANFTGIGATDQI</sequence>
<accession>A0A2G5SKF0</accession>
<feature type="compositionally biased region" description="Polar residues" evidence="1">
    <location>
        <begin position="471"/>
        <end position="480"/>
    </location>
</feature>
<evidence type="ECO:0000313" key="2">
    <source>
        <dbReference type="EMBL" id="PIC15497.1"/>
    </source>
</evidence>
<feature type="compositionally biased region" description="Low complexity" evidence="1">
    <location>
        <begin position="323"/>
        <end position="341"/>
    </location>
</feature>
<dbReference type="AlphaFoldDB" id="A0A2G5SKF0"/>
<dbReference type="OrthoDB" id="10495530at2759"/>
<feature type="compositionally biased region" description="Acidic residues" evidence="1">
    <location>
        <begin position="727"/>
        <end position="739"/>
    </location>
</feature>
<feature type="compositionally biased region" description="Low complexity" evidence="1">
    <location>
        <begin position="909"/>
        <end position="919"/>
    </location>
</feature>
<comment type="caution">
    <text evidence="2">The sequence shown here is derived from an EMBL/GenBank/DDBJ whole genome shotgun (WGS) entry which is preliminary data.</text>
</comment>
<proteinExistence type="predicted"/>
<keyword evidence="3" id="KW-1185">Reference proteome</keyword>
<feature type="compositionally biased region" description="Basic and acidic residues" evidence="1">
    <location>
        <begin position="921"/>
        <end position="931"/>
    </location>
</feature>
<feature type="compositionally biased region" description="Basic and acidic residues" evidence="1">
    <location>
        <begin position="850"/>
        <end position="874"/>
    </location>
</feature>